<reference evidence="1" key="1">
    <citation type="submission" date="2022-04" db="EMBL/GenBank/DDBJ databases">
        <title>Hymenobacter sp. isolated from the air.</title>
        <authorList>
            <person name="Won M."/>
            <person name="Lee C.-M."/>
            <person name="Woen H.-Y."/>
            <person name="Kwon S.-W."/>
        </authorList>
    </citation>
    <scope>NUCLEOTIDE SEQUENCE</scope>
    <source>
        <strain evidence="1">5420S-77</strain>
    </source>
</reference>
<dbReference type="RefSeq" id="WP_245122338.1">
    <property type="nucleotide sequence ID" value="NZ_CP095061.1"/>
</dbReference>
<organism evidence="1 2">
    <name type="scientific">Hymenobacter volaticus</name>
    <dbReference type="NCBI Taxonomy" id="2932254"/>
    <lineage>
        <taxon>Bacteria</taxon>
        <taxon>Pseudomonadati</taxon>
        <taxon>Bacteroidota</taxon>
        <taxon>Cytophagia</taxon>
        <taxon>Cytophagales</taxon>
        <taxon>Hymenobacteraceae</taxon>
        <taxon>Hymenobacter</taxon>
    </lineage>
</organism>
<gene>
    <name evidence="1" type="ORF">MUN86_04630</name>
</gene>
<sequence>MNFQSLTPELVVAFEAIVGPTHVLTAQRAEAAATADAYADYGRDHTEDLHYAPRWCCAPVTPSR</sequence>
<evidence type="ECO:0000313" key="2">
    <source>
        <dbReference type="Proteomes" id="UP000830401"/>
    </source>
</evidence>
<proteinExistence type="predicted"/>
<keyword evidence="2" id="KW-1185">Reference proteome</keyword>
<evidence type="ECO:0000313" key="1">
    <source>
        <dbReference type="EMBL" id="UOQ67193.1"/>
    </source>
</evidence>
<name>A0ABY4G8G2_9BACT</name>
<dbReference type="Proteomes" id="UP000830401">
    <property type="component" value="Chromosome"/>
</dbReference>
<protein>
    <submittedName>
        <fullName evidence="1">Uncharacterized protein</fullName>
    </submittedName>
</protein>
<dbReference type="EMBL" id="CP095061">
    <property type="protein sequence ID" value="UOQ67193.1"/>
    <property type="molecule type" value="Genomic_DNA"/>
</dbReference>
<accession>A0ABY4G8G2</accession>